<evidence type="ECO:0000313" key="4">
    <source>
        <dbReference type="EMBL" id="AKJ29882.1"/>
    </source>
</evidence>
<keyword evidence="2" id="KW-0732">Signal</keyword>
<dbReference type="SUPFAM" id="SSF51126">
    <property type="entry name" value="Pectin lyase-like"/>
    <property type="match status" value="1"/>
</dbReference>
<dbReference type="AlphaFoldDB" id="A0A0G3BKH6"/>
<dbReference type="SMART" id="SM00710">
    <property type="entry name" value="PbH1"/>
    <property type="match status" value="4"/>
</dbReference>
<gene>
    <name evidence="4" type="ORF">AAW51_3191</name>
</gene>
<feature type="signal peptide" evidence="2">
    <location>
        <begin position="1"/>
        <end position="19"/>
    </location>
</feature>
<dbReference type="InterPro" id="IPR012334">
    <property type="entry name" value="Pectin_lyas_fold"/>
</dbReference>
<evidence type="ECO:0000256" key="2">
    <source>
        <dbReference type="SAM" id="SignalP"/>
    </source>
</evidence>
<sequence length="520" mass="55885">MATGVATGVAMLTAGQCLAQPAAASGPGGVVLSADWPPPVPALRTSTCAGPLQGSGRTYDVGPGKAYAELTDVPWLSLGPGDVVNIHYRPQPYRTKIGLRAQGRADAPVILNGVTDAQCRRPEISGESAVTAKDVARAGFFSKEHSEFLGTIFLYRGPQDRYGHRPQHIVIQNLKITGARSPNRYTAQDGSSGRYSTGAAGIYAIVVEHLTIDNCEVTGNGNGIFVNSRSSDEASAHITVRRSRVHQNGNPGSYLEHNLYVQAARTLYEGNFIGQLVPGALGSSLKDRASGTVVRYNHIVAAARALDLVEIEDGVQQVSQDPLYDHAWVYGNLIVDDWNNPGTSSVKLIHWGGDNSPDAFRQGTLYFYNNTVILDVEQRKQFWYVTLFDMPTPKQTALVRGNIIVNRSTAELRLGTDDGTVELAGTNWISSGWVPRGPDSPVSLRRSGPLLLGRDAGLGPDGRPRPGSPVLDRASALPPGLRVGVAAENLAVRHEYAPDVGLVERRRHGQGYDLGAFELR</sequence>
<dbReference type="InterPro" id="IPR006626">
    <property type="entry name" value="PbH1"/>
</dbReference>
<accession>A0A0G3BKH6</accession>
<dbReference type="Gene3D" id="2.160.20.10">
    <property type="entry name" value="Single-stranded right-handed beta-helix, Pectin lyase-like"/>
    <property type="match status" value="1"/>
</dbReference>
<evidence type="ECO:0000259" key="3">
    <source>
        <dbReference type="Pfam" id="PF13229"/>
    </source>
</evidence>
<name>A0A0G3BKH6_9BURK</name>
<feature type="domain" description="Right handed beta helix" evidence="3">
    <location>
        <begin position="197"/>
        <end position="300"/>
    </location>
</feature>
<protein>
    <submittedName>
        <fullName evidence="4">Sheath polysaccharide-degrading</fullName>
    </submittedName>
</protein>
<dbReference type="InterPro" id="IPR011050">
    <property type="entry name" value="Pectin_lyase_fold/virulence"/>
</dbReference>
<dbReference type="RefSeq" id="WP_047195385.1">
    <property type="nucleotide sequence ID" value="NZ_CP011371.1"/>
</dbReference>
<reference evidence="4 5" key="1">
    <citation type="submission" date="2015-05" db="EMBL/GenBank/DDBJ databases">
        <authorList>
            <person name="Tang B."/>
            <person name="Yu Y."/>
        </authorList>
    </citation>
    <scope>NUCLEOTIDE SEQUENCE [LARGE SCALE GENOMIC DNA]</scope>
    <source>
        <strain evidence="4 5">DSM 7029</strain>
    </source>
</reference>
<proteinExistence type="predicted"/>
<dbReference type="Pfam" id="PF13229">
    <property type="entry name" value="Beta_helix"/>
    <property type="match status" value="1"/>
</dbReference>
<dbReference type="Proteomes" id="UP000035352">
    <property type="component" value="Chromosome"/>
</dbReference>
<evidence type="ECO:0000256" key="1">
    <source>
        <dbReference type="SAM" id="MobiDB-lite"/>
    </source>
</evidence>
<dbReference type="KEGG" id="pbh:AAW51_3191"/>
<dbReference type="STRING" id="413882.AAW51_3191"/>
<feature type="chain" id="PRO_5002551868" evidence="2">
    <location>
        <begin position="20"/>
        <end position="520"/>
    </location>
</feature>
<organism evidence="4 5">
    <name type="scientific">Caldimonas brevitalea</name>
    <dbReference type="NCBI Taxonomy" id="413882"/>
    <lineage>
        <taxon>Bacteria</taxon>
        <taxon>Pseudomonadati</taxon>
        <taxon>Pseudomonadota</taxon>
        <taxon>Betaproteobacteria</taxon>
        <taxon>Burkholderiales</taxon>
        <taxon>Sphaerotilaceae</taxon>
        <taxon>Caldimonas</taxon>
    </lineage>
</organism>
<dbReference type="EMBL" id="CP011371">
    <property type="protein sequence ID" value="AKJ29882.1"/>
    <property type="molecule type" value="Genomic_DNA"/>
</dbReference>
<evidence type="ECO:0000313" key="5">
    <source>
        <dbReference type="Proteomes" id="UP000035352"/>
    </source>
</evidence>
<feature type="region of interest" description="Disordered" evidence="1">
    <location>
        <begin position="452"/>
        <end position="474"/>
    </location>
</feature>
<dbReference type="InterPro" id="IPR039448">
    <property type="entry name" value="Beta_helix"/>
</dbReference>
<keyword evidence="5" id="KW-1185">Reference proteome</keyword>